<accession>A0A5B0MTD7</accession>
<dbReference type="PANTHER" id="PTHR45820:SF4">
    <property type="entry name" value="ZINC TRANSPORTER 63C, ISOFORM F"/>
    <property type="match status" value="1"/>
</dbReference>
<dbReference type="Proteomes" id="UP000325313">
    <property type="component" value="Unassembled WGS sequence"/>
</dbReference>
<dbReference type="SUPFAM" id="SSF160240">
    <property type="entry name" value="Cation efflux protein cytoplasmic domain-like"/>
    <property type="match status" value="1"/>
</dbReference>
<evidence type="ECO:0000313" key="14">
    <source>
        <dbReference type="Proteomes" id="UP000324748"/>
    </source>
</evidence>
<dbReference type="SUPFAM" id="SSF161111">
    <property type="entry name" value="Cation efflux protein transmembrane domain-like"/>
    <property type="match status" value="1"/>
</dbReference>
<dbReference type="GO" id="GO:0006882">
    <property type="term" value="P:intracellular zinc ion homeostasis"/>
    <property type="evidence" value="ECO:0007669"/>
    <property type="project" value="TreeGrafter"/>
</dbReference>
<dbReference type="Gene3D" id="1.20.1510.10">
    <property type="entry name" value="Cation efflux protein transmembrane domain"/>
    <property type="match status" value="2"/>
</dbReference>
<dbReference type="InterPro" id="IPR027469">
    <property type="entry name" value="Cation_efflux_TMD_sf"/>
</dbReference>
<keyword evidence="4 9" id="KW-0812">Transmembrane</keyword>
<feature type="domain" description="Cation efflux protein cytoplasmic" evidence="11">
    <location>
        <begin position="384"/>
        <end position="456"/>
    </location>
</feature>
<evidence type="ECO:0000259" key="11">
    <source>
        <dbReference type="Pfam" id="PF16916"/>
    </source>
</evidence>
<feature type="transmembrane region" description="Helical" evidence="9">
    <location>
        <begin position="79"/>
        <end position="101"/>
    </location>
</feature>
<feature type="compositionally biased region" description="Basic residues" evidence="8">
    <location>
        <begin position="142"/>
        <end position="154"/>
    </location>
</feature>
<dbReference type="InterPro" id="IPR002524">
    <property type="entry name" value="Cation_efflux"/>
</dbReference>
<organism evidence="12 14">
    <name type="scientific">Puccinia graminis f. sp. tritici</name>
    <dbReference type="NCBI Taxonomy" id="56615"/>
    <lineage>
        <taxon>Eukaryota</taxon>
        <taxon>Fungi</taxon>
        <taxon>Dikarya</taxon>
        <taxon>Basidiomycota</taxon>
        <taxon>Pucciniomycotina</taxon>
        <taxon>Pucciniomycetes</taxon>
        <taxon>Pucciniales</taxon>
        <taxon>Pucciniaceae</taxon>
        <taxon>Puccinia</taxon>
    </lineage>
</organism>
<dbReference type="InterPro" id="IPR027470">
    <property type="entry name" value="Cation_efflux_CTD"/>
</dbReference>
<evidence type="ECO:0000313" key="13">
    <source>
        <dbReference type="EMBL" id="KAA1125130.1"/>
    </source>
</evidence>
<keyword evidence="6 9" id="KW-1133">Transmembrane helix</keyword>
<feature type="compositionally biased region" description="Basic residues" evidence="8">
    <location>
        <begin position="292"/>
        <end position="302"/>
    </location>
</feature>
<proteinExistence type="inferred from homology"/>
<evidence type="ECO:0000256" key="4">
    <source>
        <dbReference type="ARBA" id="ARBA00022692"/>
    </source>
</evidence>
<evidence type="ECO:0000256" key="8">
    <source>
        <dbReference type="SAM" id="MobiDB-lite"/>
    </source>
</evidence>
<evidence type="ECO:0000256" key="9">
    <source>
        <dbReference type="SAM" id="Phobius"/>
    </source>
</evidence>
<evidence type="ECO:0000256" key="3">
    <source>
        <dbReference type="ARBA" id="ARBA00022448"/>
    </source>
</evidence>
<dbReference type="OrthoDB" id="2503918at2759"/>
<dbReference type="Proteomes" id="UP000324748">
    <property type="component" value="Unassembled WGS sequence"/>
</dbReference>
<comment type="caution">
    <text evidence="12">The sequence shown here is derived from an EMBL/GenBank/DDBJ whole genome shotgun (WGS) entry which is preliminary data.</text>
</comment>
<feature type="transmembrane region" description="Helical" evidence="9">
    <location>
        <begin position="310"/>
        <end position="334"/>
    </location>
</feature>
<gene>
    <name evidence="12" type="ORF">PGT21_001866</name>
    <name evidence="13" type="ORF">PGTUg99_006636</name>
</gene>
<protein>
    <recommendedName>
        <fullName evidence="16">CDF family cation efflux system protein</fullName>
    </recommendedName>
</protein>
<evidence type="ECO:0000256" key="6">
    <source>
        <dbReference type="ARBA" id="ARBA00022989"/>
    </source>
</evidence>
<evidence type="ECO:0000259" key="10">
    <source>
        <dbReference type="Pfam" id="PF01545"/>
    </source>
</evidence>
<comment type="subcellular location">
    <subcellularLocation>
        <location evidence="1">Membrane</location>
        <topology evidence="1">Multi-pass membrane protein</topology>
    </subcellularLocation>
</comment>
<evidence type="ECO:0000256" key="1">
    <source>
        <dbReference type="ARBA" id="ARBA00004141"/>
    </source>
</evidence>
<feature type="region of interest" description="Disordered" evidence="8">
    <location>
        <begin position="468"/>
        <end position="489"/>
    </location>
</feature>
<dbReference type="AlphaFoldDB" id="A0A5B0MTD7"/>
<feature type="region of interest" description="Disordered" evidence="8">
    <location>
        <begin position="142"/>
        <end position="232"/>
    </location>
</feature>
<evidence type="ECO:0000313" key="15">
    <source>
        <dbReference type="Proteomes" id="UP000325313"/>
    </source>
</evidence>
<reference evidence="14 15" key="1">
    <citation type="submission" date="2019-05" db="EMBL/GenBank/DDBJ databases">
        <title>Emergence of the Ug99 lineage of the wheat stem rust pathogen through somatic hybridization.</title>
        <authorList>
            <person name="Li F."/>
            <person name="Upadhyaya N.M."/>
            <person name="Sperschneider J."/>
            <person name="Matny O."/>
            <person name="Nguyen-Phuc H."/>
            <person name="Mago R."/>
            <person name="Raley C."/>
            <person name="Miller M.E."/>
            <person name="Silverstein K.A.T."/>
            <person name="Henningsen E."/>
            <person name="Hirsch C.D."/>
            <person name="Visser B."/>
            <person name="Pretorius Z.A."/>
            <person name="Steffenson B.J."/>
            <person name="Schwessinger B."/>
            <person name="Dodds P.N."/>
            <person name="Figueroa M."/>
        </authorList>
    </citation>
    <scope>NUCLEOTIDE SEQUENCE [LARGE SCALE GENOMIC DNA]</scope>
    <source>
        <strain evidence="12">21-0</strain>
        <strain evidence="13 15">Ug99</strain>
    </source>
</reference>
<dbReference type="Pfam" id="PF16916">
    <property type="entry name" value="ZT_dimer"/>
    <property type="match status" value="1"/>
</dbReference>
<feature type="transmembrane region" description="Helical" evidence="9">
    <location>
        <begin position="38"/>
        <end position="58"/>
    </location>
</feature>
<feature type="domain" description="Cation efflux protein transmembrane" evidence="10">
    <location>
        <begin position="12"/>
        <end position="150"/>
    </location>
</feature>
<name>A0A5B0MTD7_PUCGR</name>
<feature type="region of interest" description="Disordered" evidence="8">
    <location>
        <begin position="258"/>
        <end position="302"/>
    </location>
</feature>
<dbReference type="FunFam" id="1.20.1510.10:FF:000061">
    <property type="match status" value="1"/>
</dbReference>
<evidence type="ECO:0000313" key="12">
    <source>
        <dbReference type="EMBL" id="KAA1079159.1"/>
    </source>
</evidence>
<keyword evidence="3" id="KW-0813">Transport</keyword>
<dbReference type="InterPro" id="IPR058533">
    <property type="entry name" value="Cation_efflux_TM"/>
</dbReference>
<dbReference type="EMBL" id="VSWC01000132">
    <property type="protein sequence ID" value="KAA1079159.1"/>
    <property type="molecule type" value="Genomic_DNA"/>
</dbReference>
<feature type="transmembrane region" description="Helical" evidence="9">
    <location>
        <begin position="113"/>
        <end position="134"/>
    </location>
</feature>
<dbReference type="InterPro" id="IPR036837">
    <property type="entry name" value="Cation_efflux_CTD_sf"/>
</dbReference>
<feature type="transmembrane region" description="Helical" evidence="9">
    <location>
        <begin position="354"/>
        <end position="372"/>
    </location>
</feature>
<feature type="compositionally biased region" description="Polar residues" evidence="8">
    <location>
        <begin position="278"/>
        <end position="287"/>
    </location>
</feature>
<comment type="similarity">
    <text evidence="2">Belongs to the cation diffusion facilitator (CDF) transporter (TC 2.A.4) family. SLC30A subfamily.</text>
</comment>
<dbReference type="NCBIfam" id="TIGR01297">
    <property type="entry name" value="CDF"/>
    <property type="match status" value="2"/>
</dbReference>
<keyword evidence="14" id="KW-1185">Reference proteome</keyword>
<dbReference type="GO" id="GO:0005385">
    <property type="term" value="F:zinc ion transmembrane transporter activity"/>
    <property type="evidence" value="ECO:0007669"/>
    <property type="project" value="TreeGrafter"/>
</dbReference>
<feature type="domain" description="Cation efflux protein transmembrane" evidence="10">
    <location>
        <begin position="297"/>
        <end position="380"/>
    </location>
</feature>
<dbReference type="PANTHER" id="PTHR45820">
    <property type="entry name" value="FI23527P1"/>
    <property type="match status" value="1"/>
</dbReference>
<evidence type="ECO:0000256" key="5">
    <source>
        <dbReference type="ARBA" id="ARBA00022833"/>
    </source>
</evidence>
<feature type="compositionally biased region" description="Polar residues" evidence="8">
    <location>
        <begin position="163"/>
        <end position="185"/>
    </location>
</feature>
<dbReference type="FunFam" id="1.20.1510.10:FF:000026">
    <property type="entry name" value="Zinc/cadmium resistance protein-like protein"/>
    <property type="match status" value="1"/>
</dbReference>
<sequence>MGLDSSRSLRIKVLLLIDTAFFFLELIVGYSVGSLALVADSFHMLNDVCSLLVALYAIKLAGNSKRSHEYSYGWQRAEVLGALINGVFLLALCFSIFLEAIQRVFDPINISSPPLVVLVGSLGLASNIVGLLLFHEHGHAHGGGHSHHAHSRSHSHPEHLPVSSHSENNHQHLPTNLDQRVSQPGPTDEHTPLLTPASAPSSSPMVRQPSSSSISSYDSSSTGTISPKPDKRQSLICVHPAQTRNNILRAAELQRDQLTHHHSSARTQPLPKADITDNLPTQPTSDPEASHPHHHSSHSHSHSHMNMRAIFLHALGDALGNVGVIVTGLLIWLVPTIDRHGNAGKNGWIVYADPTISLVITGIIFTSALPLVRSASLILLQGTPSHVNLGRVQKSLEAIKGVLQVHELHIWSLSELKLVASVHVLIKNQDDFVTISRHIRKCLHHYGIHSSTIQPEILLEEQVNSLRAMSTTSSASPPARSRPASTPTTDVANLIDVDGCLQQCDETCDQEACCPPGSVQPRIPAGDSTAP</sequence>
<evidence type="ECO:0000256" key="2">
    <source>
        <dbReference type="ARBA" id="ARBA00008873"/>
    </source>
</evidence>
<evidence type="ECO:0000256" key="7">
    <source>
        <dbReference type="ARBA" id="ARBA00023136"/>
    </source>
</evidence>
<feature type="compositionally biased region" description="Low complexity" evidence="8">
    <location>
        <begin position="192"/>
        <end position="221"/>
    </location>
</feature>
<dbReference type="Pfam" id="PF01545">
    <property type="entry name" value="Cation_efflux"/>
    <property type="match status" value="2"/>
</dbReference>
<dbReference type="EMBL" id="VDEP01000183">
    <property type="protein sequence ID" value="KAA1125130.1"/>
    <property type="molecule type" value="Genomic_DNA"/>
</dbReference>
<keyword evidence="7 9" id="KW-0472">Membrane</keyword>
<keyword evidence="5" id="KW-0862">Zinc</keyword>
<feature type="transmembrane region" description="Helical" evidence="9">
    <location>
        <begin position="12"/>
        <end position="32"/>
    </location>
</feature>
<dbReference type="GO" id="GO:0016020">
    <property type="term" value="C:membrane"/>
    <property type="evidence" value="ECO:0007669"/>
    <property type="project" value="UniProtKB-SubCell"/>
</dbReference>
<evidence type="ECO:0008006" key="16">
    <source>
        <dbReference type="Google" id="ProtNLM"/>
    </source>
</evidence>